<dbReference type="InterPro" id="IPR036597">
    <property type="entry name" value="Fido-like_dom_sf"/>
</dbReference>
<evidence type="ECO:0000259" key="3">
    <source>
        <dbReference type="PROSITE" id="PS51459"/>
    </source>
</evidence>
<reference evidence="5" key="1">
    <citation type="submission" date="2016-10" db="EMBL/GenBank/DDBJ databases">
        <authorList>
            <person name="Varghese N."/>
            <person name="Submissions S."/>
        </authorList>
    </citation>
    <scope>NUCLEOTIDE SEQUENCE [LARGE SCALE GENOMIC DNA]</scope>
    <source>
        <strain evidence="5">DSM 3384</strain>
    </source>
</reference>
<evidence type="ECO:0000256" key="2">
    <source>
        <dbReference type="PIRSR" id="PIRSR640198-3"/>
    </source>
</evidence>
<dbReference type="PROSITE" id="PS51459">
    <property type="entry name" value="FIDO"/>
    <property type="match status" value="1"/>
</dbReference>
<proteinExistence type="predicted"/>
<accession>A0A1H2FJN5</accession>
<feature type="binding site" evidence="1">
    <location>
        <begin position="314"/>
        <end position="321"/>
    </location>
    <ligand>
        <name>ATP</name>
        <dbReference type="ChEBI" id="CHEBI:30616"/>
    </ligand>
</feature>
<dbReference type="Proteomes" id="UP000199608">
    <property type="component" value="Unassembled WGS sequence"/>
</dbReference>
<evidence type="ECO:0000256" key="1">
    <source>
        <dbReference type="PIRSR" id="PIRSR640198-2"/>
    </source>
</evidence>
<dbReference type="PANTHER" id="PTHR13504">
    <property type="entry name" value="FIDO DOMAIN-CONTAINING PROTEIN DDB_G0283145"/>
    <property type="match status" value="1"/>
</dbReference>
<dbReference type="Gene3D" id="1.10.3290.10">
    <property type="entry name" value="Fido-like domain"/>
    <property type="match status" value="1"/>
</dbReference>
<sequence>MSRVMPAEELDLIERVILNHPEGIGISLLESVLANHLSQALTRRTLQRRLSRLLADKRIITKGKGIALVYKPSPGVSLASVQVAVEPSIRDGLEEYVPVSPEGAIIRDLVQQPLMRRKPVGYHRSFLEDYEPGVTFYLSETLRTQFHEMGRTPTGGHPAGTYAREILNRLLIDLSWASSLLEGNTYNRLDTLNLIEFGQAAEGKDIRETQMILNHKAAIEMLIESADQIGFNPFTFLNLHAILSDNLLPNEDACGRLRRRPVSISGSVFHPLAMPQVLEECFYLVLLKASAISDPFEQAFFIMVQLPYLQPFEDVNKRVSRLGANIPLIRHNLCPLSFVDVPEQAYTEGTLAVYEFNQIDLLRDVFVWAYERSCQRYLAITQTMAEPDPLRIRYREALILTVRKIVLECRVPSINNIEQIVDDKVSENDREAFGKIVHDSLQRMHEGSVARYRLKLSQFQLWKPIRDRYIQDT</sequence>
<dbReference type="GO" id="GO:0005524">
    <property type="term" value="F:ATP binding"/>
    <property type="evidence" value="ECO:0007669"/>
    <property type="project" value="UniProtKB-KW"/>
</dbReference>
<evidence type="ECO:0000313" key="4">
    <source>
        <dbReference type="EMBL" id="SDU07489.1"/>
    </source>
</evidence>
<gene>
    <name evidence="4" type="ORF">SAMN04487931_104194</name>
</gene>
<dbReference type="AlphaFoldDB" id="A0A1H2FJN5"/>
<protein>
    <submittedName>
        <fullName evidence="4">Fic/DOC family protein</fullName>
    </submittedName>
</protein>
<dbReference type="SUPFAM" id="SSF140931">
    <property type="entry name" value="Fic-like"/>
    <property type="match status" value="1"/>
</dbReference>
<evidence type="ECO:0000313" key="5">
    <source>
        <dbReference type="Proteomes" id="UP000199608"/>
    </source>
</evidence>
<dbReference type="InterPro" id="IPR040198">
    <property type="entry name" value="Fido_containing"/>
</dbReference>
<keyword evidence="1" id="KW-0067">ATP-binding</keyword>
<feature type="domain" description="Fido" evidence="3">
    <location>
        <begin position="231"/>
        <end position="371"/>
    </location>
</feature>
<keyword evidence="1" id="KW-0547">Nucleotide-binding</keyword>
<dbReference type="EMBL" id="FNLL01000004">
    <property type="protein sequence ID" value="SDU07489.1"/>
    <property type="molecule type" value="Genomic_DNA"/>
</dbReference>
<dbReference type="InterPro" id="IPR003812">
    <property type="entry name" value="Fido"/>
</dbReference>
<name>A0A1H2FJN5_9BACT</name>
<dbReference type="PANTHER" id="PTHR13504:SF38">
    <property type="entry name" value="FIDO DOMAIN-CONTAINING PROTEIN"/>
    <property type="match status" value="1"/>
</dbReference>
<dbReference type="Pfam" id="PF02661">
    <property type="entry name" value="Fic"/>
    <property type="match status" value="1"/>
</dbReference>
<organism evidence="4 5">
    <name type="scientific">Desulfobacula phenolica</name>
    <dbReference type="NCBI Taxonomy" id="90732"/>
    <lineage>
        <taxon>Bacteria</taxon>
        <taxon>Pseudomonadati</taxon>
        <taxon>Thermodesulfobacteriota</taxon>
        <taxon>Desulfobacteria</taxon>
        <taxon>Desulfobacterales</taxon>
        <taxon>Desulfobacteraceae</taxon>
        <taxon>Desulfobacula</taxon>
    </lineage>
</organism>
<keyword evidence="5" id="KW-1185">Reference proteome</keyword>
<feature type="site" description="Important for autoinhibition of adenylyltransferase activity" evidence="2">
    <location>
        <position position="182"/>
    </location>
</feature>
<dbReference type="RefSeq" id="WP_092232561.1">
    <property type="nucleotide sequence ID" value="NZ_FNLL01000004.1"/>
</dbReference>